<evidence type="ECO:0000313" key="4">
    <source>
        <dbReference type="EMBL" id="MDQ0214404.1"/>
    </source>
</evidence>
<evidence type="ECO:0000256" key="2">
    <source>
        <dbReference type="SAM" id="Phobius"/>
    </source>
</evidence>
<proteinExistence type="inferred from homology"/>
<evidence type="ECO:0000313" key="5">
    <source>
        <dbReference type="Proteomes" id="UP001237207"/>
    </source>
</evidence>
<dbReference type="AlphaFoldDB" id="A0AAJ1T1V1"/>
<protein>
    <submittedName>
        <fullName evidence="4">Membrane protein DedA with SNARE-associated domain</fullName>
    </submittedName>
</protein>
<feature type="transmembrane region" description="Helical" evidence="2">
    <location>
        <begin position="167"/>
        <end position="189"/>
    </location>
</feature>
<name>A0AAJ1T1V1_9BACI</name>
<feature type="transmembrane region" description="Helical" evidence="2">
    <location>
        <begin position="135"/>
        <end position="155"/>
    </location>
</feature>
<reference evidence="4" key="1">
    <citation type="submission" date="2023-07" db="EMBL/GenBank/DDBJ databases">
        <title>Genomic Encyclopedia of Type Strains, Phase IV (KMG-IV): sequencing the most valuable type-strain genomes for metagenomic binning, comparative biology and taxonomic classification.</title>
        <authorList>
            <person name="Goeker M."/>
        </authorList>
    </citation>
    <scope>NUCLEOTIDE SEQUENCE</scope>
    <source>
        <strain evidence="4">DSM 23947</strain>
    </source>
</reference>
<dbReference type="PANTHER" id="PTHR42709">
    <property type="entry name" value="ALKALINE PHOSPHATASE LIKE PROTEIN"/>
    <property type="match status" value="1"/>
</dbReference>
<sequence length="198" mass="22368">MEQTVYPVLEYLGSLGYIGIALALMIEVIPSEIVLSYGGYLIAKGEIGFIGALTAGVVGGTLAQVFLYWLGQYGGRPFFRKYGKWLLISEKQILASEKWFETYGPFVIFTARFIPVVRHAISIPAGFAKMPLKLFFVYTFCAMIPWTILFLLLGIELSEHWDTVEEIAGRYITPIALIAFLLLLAYLLFSFRNKKQKE</sequence>
<dbReference type="InterPro" id="IPR051311">
    <property type="entry name" value="DedA_domain"/>
</dbReference>
<gene>
    <name evidence="4" type="ORF">J2S13_000800</name>
</gene>
<accession>A0AAJ1T1V1</accession>
<keyword evidence="5" id="KW-1185">Reference proteome</keyword>
<keyword evidence="2" id="KW-1133">Transmembrane helix</keyword>
<dbReference type="PANTHER" id="PTHR42709:SF8">
    <property type="entry name" value="UNDECAPRENYL PHOSPHATE TRANSPORTER A"/>
    <property type="match status" value="1"/>
</dbReference>
<dbReference type="EMBL" id="JAUSUC010000006">
    <property type="protein sequence ID" value="MDQ0214404.1"/>
    <property type="molecule type" value="Genomic_DNA"/>
</dbReference>
<keyword evidence="2" id="KW-0812">Transmembrane</keyword>
<comment type="similarity">
    <text evidence="1">Belongs to the DedA family.</text>
</comment>
<organism evidence="4 5">
    <name type="scientific">Oikeobacillus pervagus</name>
    <dbReference type="NCBI Taxonomy" id="1325931"/>
    <lineage>
        <taxon>Bacteria</taxon>
        <taxon>Bacillati</taxon>
        <taxon>Bacillota</taxon>
        <taxon>Bacilli</taxon>
        <taxon>Bacillales</taxon>
        <taxon>Bacillaceae</taxon>
        <taxon>Oikeobacillus</taxon>
    </lineage>
</organism>
<comment type="caution">
    <text evidence="4">The sequence shown here is derived from an EMBL/GenBank/DDBJ whole genome shotgun (WGS) entry which is preliminary data.</text>
</comment>
<dbReference type="RefSeq" id="WP_307256393.1">
    <property type="nucleotide sequence ID" value="NZ_JAUSUC010000006.1"/>
</dbReference>
<dbReference type="InterPro" id="IPR032816">
    <property type="entry name" value="VTT_dom"/>
</dbReference>
<dbReference type="GO" id="GO:0005886">
    <property type="term" value="C:plasma membrane"/>
    <property type="evidence" value="ECO:0007669"/>
    <property type="project" value="TreeGrafter"/>
</dbReference>
<evidence type="ECO:0000259" key="3">
    <source>
        <dbReference type="Pfam" id="PF09335"/>
    </source>
</evidence>
<dbReference type="Pfam" id="PF09335">
    <property type="entry name" value="VTT_dom"/>
    <property type="match status" value="1"/>
</dbReference>
<feature type="transmembrane region" description="Helical" evidence="2">
    <location>
        <begin position="15"/>
        <end position="35"/>
    </location>
</feature>
<feature type="domain" description="VTT" evidence="3">
    <location>
        <begin position="29"/>
        <end position="154"/>
    </location>
</feature>
<keyword evidence="2" id="KW-0472">Membrane</keyword>
<dbReference type="Proteomes" id="UP001237207">
    <property type="component" value="Unassembled WGS sequence"/>
</dbReference>
<evidence type="ECO:0000256" key="1">
    <source>
        <dbReference type="ARBA" id="ARBA00010792"/>
    </source>
</evidence>
<feature type="transmembrane region" description="Helical" evidence="2">
    <location>
        <begin position="47"/>
        <end position="70"/>
    </location>
</feature>